<protein>
    <submittedName>
        <fullName evidence="1">Uncharacterized protein</fullName>
    </submittedName>
</protein>
<organism evidence="1 2">
    <name type="scientific">Panicum virgatum</name>
    <name type="common">Blackwell switchgrass</name>
    <dbReference type="NCBI Taxonomy" id="38727"/>
    <lineage>
        <taxon>Eukaryota</taxon>
        <taxon>Viridiplantae</taxon>
        <taxon>Streptophyta</taxon>
        <taxon>Embryophyta</taxon>
        <taxon>Tracheophyta</taxon>
        <taxon>Spermatophyta</taxon>
        <taxon>Magnoliopsida</taxon>
        <taxon>Liliopsida</taxon>
        <taxon>Poales</taxon>
        <taxon>Poaceae</taxon>
        <taxon>PACMAD clade</taxon>
        <taxon>Panicoideae</taxon>
        <taxon>Panicodae</taxon>
        <taxon>Paniceae</taxon>
        <taxon>Panicinae</taxon>
        <taxon>Panicum</taxon>
        <taxon>Panicum sect. Hiantes</taxon>
    </lineage>
</organism>
<sequence>VRLLVLTKKIPSLCLPSRMSRPVALCTASPPGAGGRARLPRLRLELRPGETLRQRCLAARAQNQNHGHSRHAQPPVDTNYFLEEKRHILSRFVKINGSPERYLVR</sequence>
<reference evidence="1" key="1">
    <citation type="submission" date="2020-05" db="EMBL/GenBank/DDBJ databases">
        <title>WGS assembly of Panicum virgatum.</title>
        <authorList>
            <person name="Lovell J.T."/>
            <person name="Jenkins J."/>
            <person name="Shu S."/>
            <person name="Juenger T.E."/>
            <person name="Schmutz J."/>
        </authorList>
    </citation>
    <scope>NUCLEOTIDE SEQUENCE</scope>
    <source>
        <strain evidence="1">AP13</strain>
    </source>
</reference>
<name>A0A8T0WD06_PANVG</name>
<feature type="non-terminal residue" evidence="1">
    <location>
        <position position="1"/>
    </location>
</feature>
<comment type="caution">
    <text evidence="1">The sequence shown here is derived from an EMBL/GenBank/DDBJ whole genome shotgun (WGS) entry which is preliminary data.</text>
</comment>
<gene>
    <name evidence="1" type="ORF">PVAP13_2KG571259</name>
</gene>
<accession>A0A8T0WD06</accession>
<dbReference type="EMBL" id="CM029039">
    <property type="protein sequence ID" value="KAG2647421.1"/>
    <property type="molecule type" value="Genomic_DNA"/>
</dbReference>
<dbReference type="Proteomes" id="UP000823388">
    <property type="component" value="Chromosome 2K"/>
</dbReference>
<evidence type="ECO:0000313" key="2">
    <source>
        <dbReference type="Proteomes" id="UP000823388"/>
    </source>
</evidence>
<evidence type="ECO:0000313" key="1">
    <source>
        <dbReference type="EMBL" id="KAG2647421.1"/>
    </source>
</evidence>
<feature type="non-terminal residue" evidence="1">
    <location>
        <position position="105"/>
    </location>
</feature>
<dbReference type="AlphaFoldDB" id="A0A8T0WD06"/>
<proteinExistence type="predicted"/>
<keyword evidence="2" id="KW-1185">Reference proteome</keyword>